<evidence type="ECO:0000256" key="2">
    <source>
        <dbReference type="SAM" id="MobiDB-lite"/>
    </source>
</evidence>
<name>A0A0G0TVR9_9BACT</name>
<feature type="domain" description="G5" evidence="4">
    <location>
        <begin position="525"/>
        <end position="604"/>
    </location>
</feature>
<dbReference type="Gene3D" id="3.10.20.800">
    <property type="match status" value="1"/>
</dbReference>
<dbReference type="InterPro" id="IPR011098">
    <property type="entry name" value="G5_dom"/>
</dbReference>
<proteinExistence type="predicted"/>
<dbReference type="PANTHER" id="PTHR35788">
    <property type="entry name" value="EXPORTED PROTEIN-RELATED"/>
    <property type="match status" value="1"/>
</dbReference>
<accession>A0A0G0TVR9</accession>
<dbReference type="InterPro" id="IPR052913">
    <property type="entry name" value="Glycopeptide_resist_protein"/>
</dbReference>
<keyword evidence="3" id="KW-0812">Transmembrane</keyword>
<keyword evidence="3" id="KW-0472">Membrane</keyword>
<dbReference type="Proteomes" id="UP000034881">
    <property type="component" value="Unassembled WGS sequence"/>
</dbReference>
<protein>
    <submittedName>
        <fullName evidence="5">VanW family protein</fullName>
    </submittedName>
</protein>
<dbReference type="AlphaFoldDB" id="A0A0G0TVR9"/>
<gene>
    <name evidence="5" type="ORF">UT77_C0004G0001</name>
</gene>
<evidence type="ECO:0000256" key="1">
    <source>
        <dbReference type="ARBA" id="ARBA00022729"/>
    </source>
</evidence>
<dbReference type="Pfam" id="PF04294">
    <property type="entry name" value="VanW"/>
    <property type="match status" value="1"/>
</dbReference>
<reference evidence="5 6" key="1">
    <citation type="journal article" date="2015" name="Nature">
        <title>rRNA introns, odd ribosomes, and small enigmatic genomes across a large radiation of phyla.</title>
        <authorList>
            <person name="Brown C.T."/>
            <person name="Hug L.A."/>
            <person name="Thomas B.C."/>
            <person name="Sharon I."/>
            <person name="Castelle C.J."/>
            <person name="Singh A."/>
            <person name="Wilkins M.J."/>
            <person name="Williams K.H."/>
            <person name="Banfield J.F."/>
        </authorList>
    </citation>
    <scope>NUCLEOTIDE SEQUENCE [LARGE SCALE GENOMIC DNA]</scope>
</reference>
<evidence type="ECO:0000313" key="6">
    <source>
        <dbReference type="Proteomes" id="UP000034881"/>
    </source>
</evidence>
<dbReference type="PANTHER" id="PTHR35788:SF1">
    <property type="entry name" value="EXPORTED PROTEIN"/>
    <property type="match status" value="1"/>
</dbReference>
<evidence type="ECO:0000256" key="3">
    <source>
        <dbReference type="SAM" id="Phobius"/>
    </source>
</evidence>
<evidence type="ECO:0000259" key="4">
    <source>
        <dbReference type="PROSITE" id="PS51109"/>
    </source>
</evidence>
<sequence length="604" mass="67677">MTEGWQLLFNYTLKLYNGSVAKKIKKNFLPVFLSIVLFILIIIAYQVIFSDKYYPFTFVGETNITFLTEGQAIRKVQSNFQNRLKHKLPFEWAQGNFNIDLATSAATLDYSSLDKNFKDTHKNYTFFSVARISPKITLNIDKQLDNLTTIANKQPENAKLFFDETPTAENSPRSTVASQSGRVEADSPSSRIKIIESVDGFSIDREKIKEEITSYLLFGKYQSLLPFVTVRPEVTTEYVQKAKTTLEQLENSPIKLNFENKAWTVDTKQLLALLDLQKGENFLDKDTTYLYLEKIASEINRNVVEGLFEFNPATKRVAAFKPSQEGRRLDKDKTYQLLSEALINNIPKSITLPVDIVKPKIETSDINSLGIKELLGQGISNFAGSITNRIYNINLTASKINGVLIPPGETFSFNKTVGDISAATGFKQAYVIKEGRTVLDDGGGVCQDSTTLFRAVLNAGLPVVSRTAHAYRVGYYEQGFPPGLDATVFYPSVDFQFKNDTPAHILIQAHTAGTTLYIELYGTSDNRVVNLTQPVITNKTPPPPELRQDDPTLPKGQVKQVDWAAAGATVIFKRTVTRNGEVIAQENWKSNYKPWQAVFLVGTQ</sequence>
<keyword evidence="3" id="KW-1133">Transmembrane helix</keyword>
<organism evidence="5 6">
    <name type="scientific">Candidatus Daviesbacteria bacterium GW2011_GWC2_40_12</name>
    <dbReference type="NCBI Taxonomy" id="1618431"/>
    <lineage>
        <taxon>Bacteria</taxon>
        <taxon>Candidatus Daviesiibacteriota</taxon>
    </lineage>
</organism>
<comment type="caution">
    <text evidence="5">The sequence shown here is derived from an EMBL/GenBank/DDBJ whole genome shotgun (WGS) entry which is preliminary data.</text>
</comment>
<dbReference type="InterPro" id="IPR038054">
    <property type="entry name" value="LD_TPept-like_central_sf"/>
</dbReference>
<dbReference type="PROSITE" id="PS51109">
    <property type="entry name" value="G5"/>
    <property type="match status" value="1"/>
</dbReference>
<keyword evidence="1" id="KW-0732">Signal</keyword>
<dbReference type="SUPFAM" id="SSF143985">
    <property type="entry name" value="L,D-transpeptidase pre-catalytic domain-like"/>
    <property type="match status" value="1"/>
</dbReference>
<evidence type="ECO:0000313" key="5">
    <source>
        <dbReference type="EMBL" id="KKR42017.1"/>
    </source>
</evidence>
<dbReference type="EMBL" id="LBYB01000004">
    <property type="protein sequence ID" value="KKR42017.1"/>
    <property type="molecule type" value="Genomic_DNA"/>
</dbReference>
<dbReference type="InterPro" id="IPR007391">
    <property type="entry name" value="Vancomycin_resist_VanW"/>
</dbReference>
<dbReference type="Pfam" id="PF07501">
    <property type="entry name" value="G5"/>
    <property type="match status" value="1"/>
</dbReference>
<feature type="transmembrane region" description="Helical" evidence="3">
    <location>
        <begin position="28"/>
        <end position="48"/>
    </location>
</feature>
<feature type="compositionally biased region" description="Polar residues" evidence="2">
    <location>
        <begin position="167"/>
        <end position="181"/>
    </location>
</feature>
<dbReference type="SMART" id="SM01208">
    <property type="entry name" value="G5"/>
    <property type="match status" value="1"/>
</dbReference>
<feature type="region of interest" description="Disordered" evidence="2">
    <location>
        <begin position="534"/>
        <end position="554"/>
    </location>
</feature>
<feature type="region of interest" description="Disordered" evidence="2">
    <location>
        <begin position="163"/>
        <end position="182"/>
    </location>
</feature>